<dbReference type="SMART" id="SM01332">
    <property type="entry name" value="Cyclin_C"/>
    <property type="match status" value="1"/>
</dbReference>
<keyword evidence="3" id="KW-0131">Cell cycle</keyword>
<evidence type="ECO:0000256" key="4">
    <source>
        <dbReference type="RuleBase" id="RU000383"/>
    </source>
</evidence>
<dbReference type="InterPro" id="IPR004367">
    <property type="entry name" value="Cyclin_C-dom"/>
</dbReference>
<evidence type="ECO:0000313" key="9">
    <source>
        <dbReference type="Proteomes" id="UP000792457"/>
    </source>
</evidence>
<dbReference type="GO" id="GO:0005634">
    <property type="term" value="C:nucleus"/>
    <property type="evidence" value="ECO:0007669"/>
    <property type="project" value="UniProtKB-ARBA"/>
</dbReference>
<keyword evidence="9" id="KW-1185">Reference proteome</keyword>
<dbReference type="Proteomes" id="UP000792457">
    <property type="component" value="Unassembled WGS sequence"/>
</dbReference>
<keyword evidence="1" id="KW-0132">Cell division</keyword>
<organism evidence="8 9">
    <name type="scientific">Ladona fulva</name>
    <name type="common">Scarce chaser dragonfly</name>
    <name type="synonym">Libellula fulva</name>
    <dbReference type="NCBI Taxonomy" id="123851"/>
    <lineage>
        <taxon>Eukaryota</taxon>
        <taxon>Metazoa</taxon>
        <taxon>Ecdysozoa</taxon>
        <taxon>Arthropoda</taxon>
        <taxon>Hexapoda</taxon>
        <taxon>Insecta</taxon>
        <taxon>Pterygota</taxon>
        <taxon>Palaeoptera</taxon>
        <taxon>Odonata</taxon>
        <taxon>Epiprocta</taxon>
        <taxon>Anisoptera</taxon>
        <taxon>Libelluloidea</taxon>
        <taxon>Libellulidae</taxon>
        <taxon>Ladona</taxon>
    </lineage>
</organism>
<keyword evidence="2 4" id="KW-0195">Cyclin</keyword>
<dbReference type="SUPFAM" id="SSF47954">
    <property type="entry name" value="Cyclin-like"/>
    <property type="match status" value="2"/>
</dbReference>
<comment type="similarity">
    <text evidence="4">Belongs to the cyclin family.</text>
</comment>
<sequence>MNTRKRKHREDDQSEEDLTIWHEAKRQQIKIEDVWTSSSEGCRSNPSEVEELSKTDSVDSDLECAEIFDGLGKKDLDVSLEHVLISAEDPSPFEDEADKENSEGLATPGHSSKENPGSSSARSLPQPPPEWLLTPPMSTRSKESDVLSHKTVFTSQQESPLPTGLGWADPSEVWDLMVSKDRYWGSLRDPDVFSKHPSLEPRMRSILLDWLIEVCEVYKLHRETYYLAQDFIDRFLAVQEDVPKQHLQLIGITCLFIAAKVEEIYPPKICEFAYVTDGACDEGEILDKELIILKTLNWDLSPVTVNSWLTIYLQLYGHDGGLDSKDYFEEDDKCSEVWPEDLVEECLSKGSQKPGLSAYVRRAKRRRGRRRGFGVDGRSILLKPPPGSTFVFPQFPGIALARAAQLADFATLDAQSLRFPYSLIAASTLYHVWSKEVALTVSGHTWDDIKPCVDWMSAFAITLKEAGAMSKLEAQLEGVWARLGLGSVGDGGNKGSALLRTIPHLVVDDSHNIQTHLVDLDLLEKAQERLNRLMSEQASTPPLVLTYSGSSSPSSTQETDLSSPASSLALLTPPASSIKSSSTSSSVTNPPVTPSTPVNVYHSSDFCLG</sequence>
<feature type="compositionally biased region" description="Polar residues" evidence="5">
    <location>
        <begin position="114"/>
        <end position="123"/>
    </location>
</feature>
<feature type="compositionally biased region" description="Polar residues" evidence="5">
    <location>
        <begin position="35"/>
        <end position="47"/>
    </location>
</feature>
<dbReference type="InterPro" id="IPR006671">
    <property type="entry name" value="Cyclin_N"/>
</dbReference>
<dbReference type="InterPro" id="IPR036915">
    <property type="entry name" value="Cyclin-like_sf"/>
</dbReference>
<accession>A0A8K0P578</accession>
<feature type="domain" description="Cyclin C-terminal" evidence="7">
    <location>
        <begin position="303"/>
        <end position="519"/>
    </location>
</feature>
<dbReference type="SMART" id="SM00385">
    <property type="entry name" value="CYCLIN"/>
    <property type="match status" value="1"/>
</dbReference>
<dbReference type="GO" id="GO:0051301">
    <property type="term" value="P:cell division"/>
    <property type="evidence" value="ECO:0007669"/>
    <property type="project" value="UniProtKB-KW"/>
</dbReference>
<feature type="region of interest" description="Disordered" evidence="5">
    <location>
        <begin position="542"/>
        <end position="599"/>
    </location>
</feature>
<evidence type="ECO:0000259" key="7">
    <source>
        <dbReference type="SMART" id="SM01332"/>
    </source>
</evidence>
<feature type="region of interest" description="Disordered" evidence="5">
    <location>
        <begin position="87"/>
        <end position="144"/>
    </location>
</feature>
<gene>
    <name evidence="8" type="ORF">J437_LFUL013769</name>
</gene>
<dbReference type="Gene3D" id="1.10.472.10">
    <property type="entry name" value="Cyclin-like"/>
    <property type="match status" value="3"/>
</dbReference>
<dbReference type="PROSITE" id="PS00292">
    <property type="entry name" value="CYCLINS"/>
    <property type="match status" value="1"/>
</dbReference>
<evidence type="ECO:0000256" key="3">
    <source>
        <dbReference type="ARBA" id="ARBA00023306"/>
    </source>
</evidence>
<dbReference type="InterPro" id="IPR048258">
    <property type="entry name" value="Cyclins_cyclin-box"/>
</dbReference>
<evidence type="ECO:0000256" key="5">
    <source>
        <dbReference type="SAM" id="MobiDB-lite"/>
    </source>
</evidence>
<dbReference type="CDD" id="cd20520">
    <property type="entry name" value="CYCLIN_CCNE_rpt2"/>
    <property type="match status" value="1"/>
</dbReference>
<dbReference type="PANTHER" id="PTHR10177">
    <property type="entry name" value="CYCLINS"/>
    <property type="match status" value="1"/>
</dbReference>
<evidence type="ECO:0000256" key="2">
    <source>
        <dbReference type="ARBA" id="ARBA00023127"/>
    </source>
</evidence>
<dbReference type="OrthoDB" id="5590282at2759"/>
<feature type="domain" description="Cyclin-like" evidence="6">
    <location>
        <begin position="209"/>
        <end position="294"/>
    </location>
</feature>
<evidence type="ECO:0000259" key="6">
    <source>
        <dbReference type="SMART" id="SM00385"/>
    </source>
</evidence>
<dbReference type="Pfam" id="PF00134">
    <property type="entry name" value="Cyclin_N"/>
    <property type="match status" value="1"/>
</dbReference>
<reference evidence="8" key="1">
    <citation type="submission" date="2013-04" db="EMBL/GenBank/DDBJ databases">
        <authorList>
            <person name="Qu J."/>
            <person name="Murali S.C."/>
            <person name="Bandaranaike D."/>
            <person name="Bellair M."/>
            <person name="Blankenburg K."/>
            <person name="Chao H."/>
            <person name="Dinh H."/>
            <person name="Doddapaneni H."/>
            <person name="Downs B."/>
            <person name="Dugan-Rocha S."/>
            <person name="Elkadiri S."/>
            <person name="Gnanaolivu R.D."/>
            <person name="Hernandez B."/>
            <person name="Javaid M."/>
            <person name="Jayaseelan J.C."/>
            <person name="Lee S."/>
            <person name="Li M."/>
            <person name="Ming W."/>
            <person name="Munidasa M."/>
            <person name="Muniz J."/>
            <person name="Nguyen L."/>
            <person name="Ongeri F."/>
            <person name="Osuji N."/>
            <person name="Pu L.-L."/>
            <person name="Puazo M."/>
            <person name="Qu C."/>
            <person name="Quiroz J."/>
            <person name="Raj R."/>
            <person name="Weissenberger G."/>
            <person name="Xin Y."/>
            <person name="Zou X."/>
            <person name="Han Y."/>
            <person name="Richards S."/>
            <person name="Worley K."/>
            <person name="Muzny D."/>
            <person name="Gibbs R."/>
        </authorList>
    </citation>
    <scope>NUCLEOTIDE SEQUENCE</scope>
    <source>
        <strain evidence="8">Sampled in the wild</strain>
    </source>
</reference>
<dbReference type="CDD" id="cd20519">
    <property type="entry name" value="CYCLIN_CCNE_rpt1"/>
    <property type="match status" value="1"/>
</dbReference>
<evidence type="ECO:0000256" key="1">
    <source>
        <dbReference type="ARBA" id="ARBA00022618"/>
    </source>
</evidence>
<dbReference type="GO" id="GO:0000278">
    <property type="term" value="P:mitotic cell cycle"/>
    <property type="evidence" value="ECO:0007669"/>
    <property type="project" value="UniProtKB-ARBA"/>
</dbReference>
<name>A0A8K0P578_LADFU</name>
<reference evidence="8" key="2">
    <citation type="submission" date="2017-10" db="EMBL/GenBank/DDBJ databases">
        <title>Ladona fulva Genome sequencing and assembly.</title>
        <authorList>
            <person name="Murali S."/>
            <person name="Richards S."/>
            <person name="Bandaranaike D."/>
            <person name="Bellair M."/>
            <person name="Blankenburg K."/>
            <person name="Chao H."/>
            <person name="Dinh H."/>
            <person name="Doddapaneni H."/>
            <person name="Dugan-Rocha S."/>
            <person name="Elkadiri S."/>
            <person name="Gnanaolivu R."/>
            <person name="Hernandez B."/>
            <person name="Skinner E."/>
            <person name="Javaid M."/>
            <person name="Lee S."/>
            <person name="Li M."/>
            <person name="Ming W."/>
            <person name="Munidasa M."/>
            <person name="Muniz J."/>
            <person name="Nguyen L."/>
            <person name="Hughes D."/>
            <person name="Osuji N."/>
            <person name="Pu L.-L."/>
            <person name="Puazo M."/>
            <person name="Qu C."/>
            <person name="Quiroz J."/>
            <person name="Raj R."/>
            <person name="Weissenberger G."/>
            <person name="Xin Y."/>
            <person name="Zou X."/>
            <person name="Han Y."/>
            <person name="Worley K."/>
            <person name="Muzny D."/>
            <person name="Gibbs R."/>
        </authorList>
    </citation>
    <scope>NUCLEOTIDE SEQUENCE</scope>
    <source>
        <strain evidence="8">Sampled in the wild</strain>
    </source>
</reference>
<feature type="region of interest" description="Disordered" evidence="5">
    <location>
        <begin position="35"/>
        <end position="58"/>
    </location>
</feature>
<dbReference type="Pfam" id="PF02984">
    <property type="entry name" value="Cyclin_C"/>
    <property type="match status" value="1"/>
</dbReference>
<proteinExistence type="inferred from homology"/>
<dbReference type="FunFam" id="1.10.472.10:FF:000001">
    <property type="entry name" value="G2/mitotic-specific cyclin"/>
    <property type="match status" value="1"/>
</dbReference>
<dbReference type="InterPro" id="IPR039361">
    <property type="entry name" value="Cyclin"/>
</dbReference>
<evidence type="ECO:0008006" key="10">
    <source>
        <dbReference type="Google" id="ProtNLM"/>
    </source>
</evidence>
<protein>
    <recommendedName>
        <fullName evidence="10">Cyclin N-terminal domain-containing protein</fullName>
    </recommendedName>
</protein>
<comment type="caution">
    <text evidence="8">The sequence shown here is derived from an EMBL/GenBank/DDBJ whole genome shotgun (WGS) entry which is preliminary data.</text>
</comment>
<evidence type="ECO:0000313" key="8">
    <source>
        <dbReference type="EMBL" id="KAG8233557.1"/>
    </source>
</evidence>
<feature type="compositionally biased region" description="Low complexity" evidence="5">
    <location>
        <begin position="543"/>
        <end position="599"/>
    </location>
</feature>
<dbReference type="AlphaFoldDB" id="A0A8K0P578"/>
<dbReference type="InterPro" id="IPR013763">
    <property type="entry name" value="Cyclin-like_dom"/>
</dbReference>
<dbReference type="EMBL" id="KZ308727">
    <property type="protein sequence ID" value="KAG8233557.1"/>
    <property type="molecule type" value="Genomic_DNA"/>
</dbReference>